<comment type="caution">
    <text evidence="18">The sequence shown here is derived from an EMBL/GenBank/DDBJ whole genome shotgun (WGS) entry which is preliminary data.</text>
</comment>
<dbReference type="EMBL" id="DRBS01000156">
    <property type="protein sequence ID" value="HDD44022.1"/>
    <property type="molecule type" value="Genomic_DNA"/>
</dbReference>
<dbReference type="Gene3D" id="3.30.70.141">
    <property type="entry name" value="Nucleoside diphosphate kinase-like domain"/>
    <property type="match status" value="1"/>
</dbReference>
<dbReference type="SUPFAM" id="SSF54919">
    <property type="entry name" value="Nucleoside diphosphate kinase, NDK"/>
    <property type="match status" value="1"/>
</dbReference>
<feature type="binding site" evidence="13 14">
    <location>
        <position position="9"/>
    </location>
    <ligand>
        <name>ATP</name>
        <dbReference type="ChEBI" id="CHEBI:30616"/>
    </ligand>
</feature>
<dbReference type="GO" id="GO:0006228">
    <property type="term" value="P:UTP biosynthetic process"/>
    <property type="evidence" value="ECO:0007669"/>
    <property type="project" value="UniProtKB-UniRule"/>
</dbReference>
<feature type="binding site" evidence="13 14">
    <location>
        <position position="112"/>
    </location>
    <ligand>
        <name>ATP</name>
        <dbReference type="ChEBI" id="CHEBI:30616"/>
    </ligand>
</feature>
<comment type="subcellular location">
    <subcellularLocation>
        <location evidence="13">Cytoplasm</location>
    </subcellularLocation>
</comment>
<dbReference type="AlphaFoldDB" id="A0A7C0U2K4"/>
<evidence type="ECO:0000256" key="6">
    <source>
        <dbReference type="ARBA" id="ARBA00022679"/>
    </source>
</evidence>
<dbReference type="Pfam" id="PF00334">
    <property type="entry name" value="NDK"/>
    <property type="match status" value="1"/>
</dbReference>
<keyword evidence="9 13" id="KW-0418">Kinase</keyword>
<comment type="cofactor">
    <cofactor evidence="13">
        <name>Mg(2+)</name>
        <dbReference type="ChEBI" id="CHEBI:18420"/>
    </cofactor>
</comment>
<keyword evidence="5 13" id="KW-0597">Phosphoprotein</keyword>
<keyword evidence="4 13" id="KW-0963">Cytoplasm</keyword>
<dbReference type="GO" id="GO:0004550">
    <property type="term" value="F:nucleoside diphosphate kinase activity"/>
    <property type="evidence" value="ECO:0007669"/>
    <property type="project" value="UniProtKB-UniRule"/>
</dbReference>
<keyword evidence="11 13" id="KW-0460">Magnesium</keyword>
<protein>
    <recommendedName>
        <fullName evidence="3 13">Nucleoside diphosphate kinase</fullName>
        <shortName evidence="13">NDK</shortName>
        <shortName evidence="13">NDP kinase</shortName>
        <ecNumber evidence="2 13">2.7.4.6</ecNumber>
    </recommendedName>
    <alternativeName>
        <fullName evidence="13">Nucleoside-2-P kinase</fullName>
    </alternativeName>
</protein>
<evidence type="ECO:0000256" key="15">
    <source>
        <dbReference type="RuleBase" id="RU004011"/>
    </source>
</evidence>
<evidence type="ECO:0000256" key="14">
    <source>
        <dbReference type="PROSITE-ProRule" id="PRU00706"/>
    </source>
</evidence>
<keyword evidence="12 13" id="KW-0546">Nucleotide metabolism</keyword>
<feature type="domain" description="Nucleoside diphosphate kinase-like" evidence="17">
    <location>
        <begin position="1"/>
        <end position="137"/>
    </location>
</feature>
<evidence type="ECO:0000256" key="4">
    <source>
        <dbReference type="ARBA" id="ARBA00022490"/>
    </source>
</evidence>
<dbReference type="PROSITE" id="PS00469">
    <property type="entry name" value="NDPK"/>
    <property type="match status" value="1"/>
</dbReference>
<dbReference type="Proteomes" id="UP000886289">
    <property type="component" value="Unassembled WGS sequence"/>
</dbReference>
<keyword evidence="6 13" id="KW-0808">Transferase</keyword>
<evidence type="ECO:0000256" key="10">
    <source>
        <dbReference type="ARBA" id="ARBA00022840"/>
    </source>
</evidence>
<feature type="binding site" evidence="13 14">
    <location>
        <position position="91"/>
    </location>
    <ligand>
        <name>ATP</name>
        <dbReference type="ChEBI" id="CHEBI:30616"/>
    </ligand>
</feature>
<dbReference type="InterPro" id="IPR023005">
    <property type="entry name" value="Nucleoside_diP_kinase_AS"/>
</dbReference>
<dbReference type="FunFam" id="3.30.70.141:FF:000003">
    <property type="entry name" value="Nucleoside diphosphate kinase"/>
    <property type="match status" value="1"/>
</dbReference>
<dbReference type="GO" id="GO:0005737">
    <property type="term" value="C:cytoplasm"/>
    <property type="evidence" value="ECO:0007669"/>
    <property type="project" value="UniProtKB-SubCell"/>
</dbReference>
<dbReference type="InterPro" id="IPR036850">
    <property type="entry name" value="NDK-like_dom_sf"/>
</dbReference>
<feature type="binding site" evidence="13 14">
    <location>
        <position position="57"/>
    </location>
    <ligand>
        <name>ATP</name>
        <dbReference type="ChEBI" id="CHEBI:30616"/>
    </ligand>
</feature>
<feature type="binding site" evidence="13 14">
    <location>
        <position position="85"/>
    </location>
    <ligand>
        <name>ATP</name>
        <dbReference type="ChEBI" id="CHEBI:30616"/>
    </ligand>
</feature>
<dbReference type="HAMAP" id="MF_00451">
    <property type="entry name" value="NDP_kinase"/>
    <property type="match status" value="1"/>
</dbReference>
<comment type="catalytic activity">
    <reaction evidence="13">
        <text>a ribonucleoside 5'-diphosphate + ATP = a ribonucleoside 5'-triphosphate + ADP</text>
        <dbReference type="Rhea" id="RHEA:18113"/>
        <dbReference type="ChEBI" id="CHEBI:30616"/>
        <dbReference type="ChEBI" id="CHEBI:57930"/>
        <dbReference type="ChEBI" id="CHEBI:61557"/>
        <dbReference type="ChEBI" id="CHEBI:456216"/>
        <dbReference type="EC" id="2.7.4.6"/>
    </reaction>
</comment>
<dbReference type="PANTHER" id="PTHR46161:SF3">
    <property type="entry name" value="NUCLEOSIDE DIPHOSPHATE KINASE DDB_G0292928-RELATED"/>
    <property type="match status" value="1"/>
</dbReference>
<evidence type="ECO:0000256" key="12">
    <source>
        <dbReference type="ARBA" id="ARBA00023080"/>
    </source>
</evidence>
<dbReference type="CDD" id="cd04413">
    <property type="entry name" value="NDPk_I"/>
    <property type="match status" value="1"/>
</dbReference>
<evidence type="ECO:0000313" key="18">
    <source>
        <dbReference type="EMBL" id="HDD44022.1"/>
    </source>
</evidence>
<keyword evidence="10 13" id="KW-0067">ATP-binding</keyword>
<gene>
    <name evidence="13" type="primary">ndk</name>
    <name evidence="18" type="ORF">ENG63_04070</name>
</gene>
<dbReference type="NCBIfam" id="NF001908">
    <property type="entry name" value="PRK00668.1"/>
    <property type="match status" value="1"/>
</dbReference>
<dbReference type="SMART" id="SM00562">
    <property type="entry name" value="NDK"/>
    <property type="match status" value="1"/>
</dbReference>
<evidence type="ECO:0000259" key="17">
    <source>
        <dbReference type="SMART" id="SM00562"/>
    </source>
</evidence>
<dbReference type="GO" id="GO:0006183">
    <property type="term" value="P:GTP biosynthetic process"/>
    <property type="evidence" value="ECO:0007669"/>
    <property type="project" value="UniProtKB-UniRule"/>
</dbReference>
<dbReference type="PRINTS" id="PR01243">
    <property type="entry name" value="NUCDPKINASE"/>
</dbReference>
<keyword evidence="8 13" id="KW-0547">Nucleotide-binding</keyword>
<evidence type="ECO:0000256" key="2">
    <source>
        <dbReference type="ARBA" id="ARBA00012966"/>
    </source>
</evidence>
<dbReference type="GO" id="GO:0005524">
    <property type="term" value="F:ATP binding"/>
    <property type="evidence" value="ECO:0007669"/>
    <property type="project" value="UniProtKB-UniRule"/>
</dbReference>
<name>A0A7C0U2K4_DESA2</name>
<dbReference type="GO" id="GO:0006241">
    <property type="term" value="P:CTP biosynthetic process"/>
    <property type="evidence" value="ECO:0007669"/>
    <property type="project" value="UniProtKB-UniRule"/>
</dbReference>
<evidence type="ECO:0000256" key="7">
    <source>
        <dbReference type="ARBA" id="ARBA00022723"/>
    </source>
</evidence>
<feature type="binding site" evidence="13 14">
    <location>
        <position position="102"/>
    </location>
    <ligand>
        <name>ATP</name>
        <dbReference type="ChEBI" id="CHEBI:30616"/>
    </ligand>
</feature>
<feature type="active site" description="Pros-phosphohistidine intermediate" evidence="13 14">
    <location>
        <position position="115"/>
    </location>
</feature>
<dbReference type="EC" id="2.7.4.6" evidence="2 13"/>
<reference evidence="18" key="1">
    <citation type="journal article" date="2020" name="mSystems">
        <title>Genome- and Community-Level Interaction Insights into Carbon Utilization and Element Cycling Functions of Hydrothermarchaeota in Hydrothermal Sediment.</title>
        <authorList>
            <person name="Zhou Z."/>
            <person name="Liu Y."/>
            <person name="Xu W."/>
            <person name="Pan J."/>
            <person name="Luo Z.H."/>
            <person name="Li M."/>
        </authorList>
    </citation>
    <scope>NUCLEOTIDE SEQUENCE [LARGE SCALE GENOMIC DNA]</scope>
    <source>
        <strain evidence="18">HyVt-233</strain>
    </source>
</reference>
<accession>A0A7C0U2K4</accession>
<evidence type="ECO:0000256" key="8">
    <source>
        <dbReference type="ARBA" id="ARBA00022741"/>
    </source>
</evidence>
<evidence type="ECO:0000256" key="13">
    <source>
        <dbReference type="HAMAP-Rule" id="MF_00451"/>
    </source>
</evidence>
<organism evidence="18">
    <name type="scientific">Desulfofervidus auxilii</name>
    <dbReference type="NCBI Taxonomy" id="1621989"/>
    <lineage>
        <taxon>Bacteria</taxon>
        <taxon>Pseudomonadati</taxon>
        <taxon>Thermodesulfobacteriota</taxon>
        <taxon>Candidatus Desulfofervidia</taxon>
        <taxon>Candidatus Desulfofervidales</taxon>
        <taxon>Candidatus Desulfofervidaceae</taxon>
        <taxon>Candidatus Desulfofervidus</taxon>
    </lineage>
</organism>
<dbReference type="InterPro" id="IPR034907">
    <property type="entry name" value="NDK-like_dom"/>
</dbReference>
<dbReference type="PANTHER" id="PTHR46161">
    <property type="entry name" value="NUCLEOSIDE DIPHOSPHATE KINASE"/>
    <property type="match status" value="1"/>
</dbReference>
<dbReference type="GO" id="GO:0046872">
    <property type="term" value="F:metal ion binding"/>
    <property type="evidence" value="ECO:0007669"/>
    <property type="project" value="UniProtKB-KW"/>
</dbReference>
<dbReference type="InterPro" id="IPR001564">
    <property type="entry name" value="Nucleoside_diP_kinase"/>
</dbReference>
<evidence type="ECO:0000256" key="5">
    <source>
        <dbReference type="ARBA" id="ARBA00022553"/>
    </source>
</evidence>
<evidence type="ECO:0000256" key="9">
    <source>
        <dbReference type="ARBA" id="ARBA00022777"/>
    </source>
</evidence>
<evidence type="ECO:0000256" key="3">
    <source>
        <dbReference type="ARBA" id="ARBA00017632"/>
    </source>
</evidence>
<evidence type="ECO:0000256" key="1">
    <source>
        <dbReference type="ARBA" id="ARBA00008142"/>
    </source>
</evidence>
<comment type="similarity">
    <text evidence="1 13 14 15">Belongs to the NDK family.</text>
</comment>
<comment type="catalytic activity">
    <reaction evidence="13 16">
        <text>a 2'-deoxyribonucleoside 5'-diphosphate + ATP = a 2'-deoxyribonucleoside 5'-triphosphate + ADP</text>
        <dbReference type="Rhea" id="RHEA:44640"/>
        <dbReference type="ChEBI" id="CHEBI:30616"/>
        <dbReference type="ChEBI" id="CHEBI:61560"/>
        <dbReference type="ChEBI" id="CHEBI:73316"/>
        <dbReference type="ChEBI" id="CHEBI:456216"/>
        <dbReference type="EC" id="2.7.4.6"/>
    </reaction>
</comment>
<comment type="function">
    <text evidence="13">Major role in the synthesis of nucleoside triphosphates other than ATP. The ATP gamma phosphate is transferred to the NDP beta phosphate via a ping-pong mechanism, using a phosphorylated active-site intermediate.</text>
</comment>
<proteinExistence type="inferred from homology"/>
<evidence type="ECO:0000256" key="16">
    <source>
        <dbReference type="RuleBase" id="RU004013"/>
    </source>
</evidence>
<evidence type="ECO:0000256" key="11">
    <source>
        <dbReference type="ARBA" id="ARBA00022842"/>
    </source>
</evidence>
<comment type="subunit">
    <text evidence="13">Homotetramer.</text>
</comment>
<sequence>MERTLFLIKPDAVSKKIAGKIIDILEKNDLHIAEMKMLRLDTETAEKFYKEHKNKKFYHKLIKYVTSGPIIAMVLEGEDAIKRARKIIGSTDPKKAEPGTIRNLFGTDRTYNAVHASDSPESAEYEINIIFNNNENN</sequence>
<dbReference type="PROSITE" id="PS51374">
    <property type="entry name" value="NDPK_LIKE"/>
    <property type="match status" value="1"/>
</dbReference>
<keyword evidence="7 13" id="KW-0479">Metal-binding</keyword>